<dbReference type="InterPro" id="IPR003688">
    <property type="entry name" value="TraG/VirD4"/>
</dbReference>
<keyword evidence="9" id="KW-1185">Reference proteome</keyword>
<name>A0A6I3J9Q0_9ACTN</name>
<comment type="similarity">
    <text evidence="2">Belongs to the VirD4/TraG family.</text>
</comment>
<dbReference type="Pfam" id="PF02534">
    <property type="entry name" value="T4SS-DNA_transf"/>
    <property type="match status" value="1"/>
</dbReference>
<accession>A0A6I3J9Q0</accession>
<dbReference type="InterPro" id="IPR032689">
    <property type="entry name" value="TraG-D_C"/>
</dbReference>
<evidence type="ECO:0000313" key="8">
    <source>
        <dbReference type="EMBL" id="MTB94328.1"/>
    </source>
</evidence>
<sequence length="487" mass="52720">MASPGRAVGQLGSRALRRRRAEIRPDLSRRSAAGSAASGWRMGRCGSSVRSDLWAPYDRTTCVIGPQGSGKTLDLLAPALLDAPGAALVTLTKPEDLFLTLGSRGDGGRPVVVLDPFGAAGGVPPLTWDPIDGCADARVAERRAKAFSAGGESAHRASGDDASRFYAGECAKVLQAYFHAAALAGATLDDVLRWVADPQSYRDAEEILRTHPEAELFWDGLLRGALRGDERTASNTVTTVQQAMGLFFQSSIRRRCVPGPGRPATDLRAVLRAGGTIYLLGRDDPYSSAAPLMTAVAEHVLDLAKQLGERSPQGRLCPPFLACLDELPSTAPIPTLLTRMANERALGLCFIVAAQTWRQLVMSFGEEGARTLLGLSNNLVAFGGGKDSRFYQELSDLIGQRWHSEVRYSARGGWWNPASERSWAKVRRPVLEAAEIRRIPTRRALLLAESGDPIILRFRRCIDGRRGRELRARQAETRATLRQGSAS</sequence>
<keyword evidence="6" id="KW-0472">Membrane</keyword>
<keyword evidence="3" id="KW-1003">Cell membrane</keyword>
<dbReference type="CDD" id="cd01127">
    <property type="entry name" value="TrwB_TraG_TraD_VirD4"/>
    <property type="match status" value="1"/>
</dbReference>
<evidence type="ECO:0000259" key="7">
    <source>
        <dbReference type="Pfam" id="PF12696"/>
    </source>
</evidence>
<evidence type="ECO:0000256" key="6">
    <source>
        <dbReference type="ARBA" id="ARBA00023136"/>
    </source>
</evidence>
<feature type="domain" description="TraD/TraG TraM recognition site" evidence="7">
    <location>
        <begin position="319"/>
        <end position="440"/>
    </location>
</feature>
<dbReference type="Pfam" id="PF12696">
    <property type="entry name" value="TraG-D_C"/>
    <property type="match status" value="1"/>
</dbReference>
<dbReference type="Gene3D" id="3.40.50.300">
    <property type="entry name" value="P-loop containing nucleotide triphosphate hydrolases"/>
    <property type="match status" value="1"/>
</dbReference>
<evidence type="ECO:0000256" key="5">
    <source>
        <dbReference type="ARBA" id="ARBA00022989"/>
    </source>
</evidence>
<dbReference type="InterPro" id="IPR027417">
    <property type="entry name" value="P-loop_NTPase"/>
</dbReference>
<evidence type="ECO:0000256" key="4">
    <source>
        <dbReference type="ARBA" id="ARBA00022692"/>
    </source>
</evidence>
<dbReference type="AlphaFoldDB" id="A0A6I3J9Q0"/>
<proteinExistence type="inferred from homology"/>
<dbReference type="Proteomes" id="UP000433406">
    <property type="component" value="Unassembled WGS sequence"/>
</dbReference>
<keyword evidence="4" id="KW-0812">Transmembrane</keyword>
<organism evidence="8 9">
    <name type="scientific">Nocardioides marmotae</name>
    <dbReference type="NCBI Taxonomy" id="2663857"/>
    <lineage>
        <taxon>Bacteria</taxon>
        <taxon>Bacillati</taxon>
        <taxon>Actinomycetota</taxon>
        <taxon>Actinomycetes</taxon>
        <taxon>Propionibacteriales</taxon>
        <taxon>Nocardioidaceae</taxon>
        <taxon>Nocardioides</taxon>
    </lineage>
</organism>
<dbReference type="InterPro" id="IPR051539">
    <property type="entry name" value="T4SS-coupling_protein"/>
</dbReference>
<evidence type="ECO:0000256" key="1">
    <source>
        <dbReference type="ARBA" id="ARBA00004651"/>
    </source>
</evidence>
<dbReference type="PANTHER" id="PTHR37937">
    <property type="entry name" value="CONJUGATIVE TRANSFER: DNA TRANSPORT"/>
    <property type="match status" value="1"/>
</dbReference>
<gene>
    <name evidence="8" type="ORF">GGQ22_04445</name>
</gene>
<reference evidence="8 9" key="1">
    <citation type="submission" date="2019-10" db="EMBL/GenBank/DDBJ databases">
        <title>Nocardioides novel species isolated from the excrement of Marmot.</title>
        <authorList>
            <person name="Zhang G."/>
        </authorList>
    </citation>
    <scope>NUCLEOTIDE SEQUENCE [LARGE SCALE GENOMIC DNA]</scope>
    <source>
        <strain evidence="9">zg-579</strain>
    </source>
</reference>
<comment type="caution">
    <text evidence="8">The sequence shown here is derived from an EMBL/GenBank/DDBJ whole genome shotgun (WGS) entry which is preliminary data.</text>
</comment>
<dbReference type="EMBL" id="WLCI01000005">
    <property type="protein sequence ID" value="MTB94328.1"/>
    <property type="molecule type" value="Genomic_DNA"/>
</dbReference>
<keyword evidence="5" id="KW-1133">Transmembrane helix</keyword>
<protein>
    <submittedName>
        <fullName evidence="8">TraM recognition domain-containing protein</fullName>
    </submittedName>
</protein>
<dbReference type="PANTHER" id="PTHR37937:SF1">
    <property type="entry name" value="CONJUGATIVE TRANSFER: DNA TRANSPORT"/>
    <property type="match status" value="1"/>
</dbReference>
<dbReference type="GO" id="GO:0005886">
    <property type="term" value="C:plasma membrane"/>
    <property type="evidence" value="ECO:0007669"/>
    <property type="project" value="UniProtKB-SubCell"/>
</dbReference>
<evidence type="ECO:0000313" key="9">
    <source>
        <dbReference type="Proteomes" id="UP000433406"/>
    </source>
</evidence>
<dbReference type="SUPFAM" id="SSF52540">
    <property type="entry name" value="P-loop containing nucleoside triphosphate hydrolases"/>
    <property type="match status" value="1"/>
</dbReference>
<evidence type="ECO:0000256" key="3">
    <source>
        <dbReference type="ARBA" id="ARBA00022475"/>
    </source>
</evidence>
<evidence type="ECO:0000256" key="2">
    <source>
        <dbReference type="ARBA" id="ARBA00008806"/>
    </source>
</evidence>
<comment type="subcellular location">
    <subcellularLocation>
        <location evidence="1">Cell membrane</location>
        <topology evidence="1">Multi-pass membrane protein</topology>
    </subcellularLocation>
</comment>